<evidence type="ECO:0000313" key="2">
    <source>
        <dbReference type="EMBL" id="HFZ08539.1"/>
    </source>
</evidence>
<name>A0A7V3J942_UNCC3</name>
<dbReference type="EMBL" id="DTGG01000009">
    <property type="protein sequence ID" value="HFZ08539.1"/>
    <property type="molecule type" value="Genomic_DNA"/>
</dbReference>
<organism evidence="2">
    <name type="scientific">candidate division CPR3 bacterium</name>
    <dbReference type="NCBI Taxonomy" id="2268181"/>
    <lineage>
        <taxon>Bacteria</taxon>
        <taxon>Bacteria division CPR3</taxon>
    </lineage>
</organism>
<evidence type="ECO:0000256" key="1">
    <source>
        <dbReference type="SAM" id="Phobius"/>
    </source>
</evidence>
<feature type="transmembrane region" description="Helical" evidence="1">
    <location>
        <begin position="36"/>
        <end position="55"/>
    </location>
</feature>
<feature type="transmembrane region" description="Helical" evidence="1">
    <location>
        <begin position="76"/>
        <end position="98"/>
    </location>
</feature>
<keyword evidence="1" id="KW-0812">Transmembrane</keyword>
<protein>
    <submittedName>
        <fullName evidence="2">Uncharacterized protein</fullName>
    </submittedName>
</protein>
<feature type="transmembrane region" description="Helical" evidence="1">
    <location>
        <begin position="104"/>
        <end position="123"/>
    </location>
</feature>
<feature type="transmembrane region" description="Helical" evidence="1">
    <location>
        <begin position="135"/>
        <end position="154"/>
    </location>
</feature>
<reference evidence="2" key="1">
    <citation type="journal article" date="2020" name="mSystems">
        <title>Genome- and Community-Level Interaction Insights into Carbon Utilization and Element Cycling Functions of Hydrothermarchaeota in Hydrothermal Sediment.</title>
        <authorList>
            <person name="Zhou Z."/>
            <person name="Liu Y."/>
            <person name="Xu W."/>
            <person name="Pan J."/>
            <person name="Luo Z.H."/>
            <person name="Li M."/>
        </authorList>
    </citation>
    <scope>NUCLEOTIDE SEQUENCE [LARGE SCALE GENOMIC DNA]</scope>
    <source>
        <strain evidence="2">SpSt-757</strain>
    </source>
</reference>
<comment type="caution">
    <text evidence="2">The sequence shown here is derived from an EMBL/GenBank/DDBJ whole genome shotgun (WGS) entry which is preliminary data.</text>
</comment>
<keyword evidence="1" id="KW-0472">Membrane</keyword>
<gene>
    <name evidence="2" type="ORF">ENV41_00195</name>
</gene>
<accession>A0A7V3J942</accession>
<keyword evidence="1" id="KW-1133">Transmembrane helix</keyword>
<dbReference type="AlphaFoldDB" id="A0A7V3J942"/>
<sequence length="155" mass="18042">MKPVVFSFLFSFCPLCVGVAVGGSLFSRFIPGLKMYLINSLWLGFLFFAIIKWIYDWWSIKILVERDSGKRFLENLIESLIFLVIYWGFIVVMFFLNGKGFKASYIYSFHAGFFAGLMSYELYHFLFEKGIKIRFGSTVVPGFVLILLSVVYYFI</sequence>
<proteinExistence type="predicted"/>